<accession>A0A5B9MLH3</accession>
<dbReference type="InterPro" id="IPR011044">
    <property type="entry name" value="Quino_amine_DH_bsu"/>
</dbReference>
<dbReference type="Gene3D" id="2.60.40.10">
    <property type="entry name" value="Immunoglobulins"/>
    <property type="match status" value="1"/>
</dbReference>
<dbReference type="InterPro" id="IPR013783">
    <property type="entry name" value="Ig-like_fold"/>
</dbReference>
<keyword evidence="2" id="KW-1185">Reference proteome</keyword>
<proteinExistence type="predicted"/>
<evidence type="ECO:0000313" key="1">
    <source>
        <dbReference type="EMBL" id="QEG01250.1"/>
    </source>
</evidence>
<protein>
    <submittedName>
        <fullName evidence="1">Uncharacterized protein</fullName>
    </submittedName>
</protein>
<dbReference type="SUPFAM" id="SSF50969">
    <property type="entry name" value="YVTN repeat-like/Quinoprotein amine dehydrogenase"/>
    <property type="match status" value="1"/>
</dbReference>
<dbReference type="EMBL" id="CP036264">
    <property type="protein sequence ID" value="QEG01250.1"/>
    <property type="molecule type" value="Genomic_DNA"/>
</dbReference>
<gene>
    <name evidence="1" type="ORF">Mal15_53260</name>
</gene>
<evidence type="ECO:0000313" key="2">
    <source>
        <dbReference type="Proteomes" id="UP000321353"/>
    </source>
</evidence>
<reference evidence="1 2" key="1">
    <citation type="submission" date="2019-02" db="EMBL/GenBank/DDBJ databases">
        <title>Planctomycetal bacteria perform biofilm scaping via a novel small molecule.</title>
        <authorList>
            <person name="Jeske O."/>
            <person name="Boedeker C."/>
            <person name="Wiegand S."/>
            <person name="Breitling P."/>
            <person name="Kallscheuer N."/>
            <person name="Jogler M."/>
            <person name="Rohde M."/>
            <person name="Petersen J."/>
            <person name="Medema M.H."/>
            <person name="Surup F."/>
            <person name="Jogler C."/>
        </authorList>
    </citation>
    <scope>NUCLEOTIDE SEQUENCE [LARGE SCALE GENOMIC DNA]</scope>
    <source>
        <strain evidence="1 2">Mal15</strain>
    </source>
</reference>
<dbReference type="RefSeq" id="WP_147870349.1">
    <property type="nucleotide sequence ID" value="NZ_CP036264.1"/>
</dbReference>
<dbReference type="AlphaFoldDB" id="A0A5B9MLH3"/>
<sequence length="619" mass="67916">MTWQTGLVSLTPLALMIVPIISNSTDLSVEASVRINQGDSCEISLARVSESKFSGSFVPIANYRPADRLVEARIIYSRGEINAPLINQEFSIASQHKTLADTQRLVAQDDGTHRAIFVDGSETTGQLQGLDRVNVNFGSVRSVLNLSQAESVSLHLVDVRVEAEFTVVVRQSEEVVDQVVRRTSSISRELKPKVKLYDGEKRVLPMPAAITDIVIAGGGRRILVVMRHVKSIAVLDAVEGSIIKRLPLASDNILVAGTLNHIIIFDRANDRIERWSLNTLQKEASAKTPFSGVVKAVAAGYASDGPVLVHGDDLAASGSFSTLDVITLKEQAVRIPGERLLSTRGDVNHLRASANGTIFGMWATNQFPQGLNCLRLNGDRLEAYYEHKSVGHVCPGPGGMYLFTRTGGVYSNALKALSSDEKAASVPTTHEKMYVVVPEKREGQHPVEDNDIPVVRPYIRIIGSNTPLIDLPDLELGTESPEQRNEAAEFSLDKRVFYLVQAESLITIPFSNDKVVVQHYAIEKELKRTKTNYFYVASTPPRAFAPGESYRYQIDVVSNHPVTTYQLSSGPEGMEVSSSGELTWPVPSNFEQKSVDVIVTLTNSARQTRYDAFTLYPAP</sequence>
<dbReference type="Proteomes" id="UP000321353">
    <property type="component" value="Chromosome"/>
</dbReference>
<organism evidence="1 2">
    <name type="scientific">Stieleria maiorica</name>
    <dbReference type="NCBI Taxonomy" id="2795974"/>
    <lineage>
        <taxon>Bacteria</taxon>
        <taxon>Pseudomonadati</taxon>
        <taxon>Planctomycetota</taxon>
        <taxon>Planctomycetia</taxon>
        <taxon>Pirellulales</taxon>
        <taxon>Pirellulaceae</taxon>
        <taxon>Stieleria</taxon>
    </lineage>
</organism>
<name>A0A5B9MLH3_9BACT</name>
<dbReference type="KEGG" id="smam:Mal15_53260"/>